<dbReference type="SUPFAM" id="SSF52317">
    <property type="entry name" value="Class I glutamine amidotransferase-like"/>
    <property type="match status" value="1"/>
</dbReference>
<dbReference type="InterPro" id="IPR029062">
    <property type="entry name" value="Class_I_gatase-like"/>
</dbReference>
<dbReference type="PROSITE" id="PS01124">
    <property type="entry name" value="HTH_ARAC_FAMILY_2"/>
    <property type="match status" value="1"/>
</dbReference>
<evidence type="ECO:0000256" key="2">
    <source>
        <dbReference type="ARBA" id="ARBA00023163"/>
    </source>
</evidence>
<dbReference type="EMBL" id="SULI01000025">
    <property type="protein sequence ID" value="TKZ17242.1"/>
    <property type="molecule type" value="Genomic_DNA"/>
</dbReference>
<dbReference type="SUPFAM" id="SSF46689">
    <property type="entry name" value="Homeodomain-like"/>
    <property type="match status" value="1"/>
</dbReference>
<dbReference type="Gene3D" id="1.10.10.60">
    <property type="entry name" value="Homeodomain-like"/>
    <property type="match status" value="1"/>
</dbReference>
<dbReference type="InterPro" id="IPR018060">
    <property type="entry name" value="HTH_AraC"/>
</dbReference>
<dbReference type="PANTHER" id="PTHR43130:SF3">
    <property type="entry name" value="HTH-TYPE TRANSCRIPTIONAL REGULATOR RV1931C"/>
    <property type="match status" value="1"/>
</dbReference>
<organism evidence="4 5">
    <name type="scientific">Shimia litoralis</name>
    <dbReference type="NCBI Taxonomy" id="420403"/>
    <lineage>
        <taxon>Bacteria</taxon>
        <taxon>Pseudomonadati</taxon>
        <taxon>Pseudomonadota</taxon>
        <taxon>Alphaproteobacteria</taxon>
        <taxon>Rhodobacterales</taxon>
        <taxon>Roseobacteraceae</taxon>
    </lineage>
</organism>
<evidence type="ECO:0000313" key="5">
    <source>
        <dbReference type="Proteomes" id="UP000306575"/>
    </source>
</evidence>
<dbReference type="Pfam" id="PF12833">
    <property type="entry name" value="HTH_18"/>
    <property type="match status" value="1"/>
</dbReference>
<sequence length="312" mass="34578">MHNWSIQSAAPQHFGVLLFEGFSNHCLANTIEPLRAANMISGKPLYEWKFLSLDRHPVTSSSGLQVTPHATLATASGGPLIVMPSYGFLNHGGWRTLAALRSAAKRFSPLVGMDTGSWLLAEAGLLDQYQATIHWEELTNFAERFPEVDAQRERFIEDRDRITCSGAMAAFDLILHLIARDRGQALALEVAQLFMTRDSARSHARGASPKSRVVNRALAVMQEHLEEPLTIKDVASRVGRTQKSLESRMLADLGATPQKVYGRLRLNLARKLVSETDIPVSEIALRCGYLNPSAMTRAFKSEFGATPRELRQ</sequence>
<dbReference type="AlphaFoldDB" id="A0A4U7MVS6"/>
<reference evidence="4 5" key="1">
    <citation type="submission" date="2019-04" db="EMBL/GenBank/DDBJ databases">
        <title>Genome sequence of Pelagicola litoralis CL-ES2.</title>
        <authorList>
            <person name="Cao J."/>
        </authorList>
    </citation>
    <scope>NUCLEOTIDE SEQUENCE [LARGE SCALE GENOMIC DNA]</scope>
    <source>
        <strain evidence="4 5">CL-ES2</strain>
    </source>
</reference>
<feature type="domain" description="HTH araC/xylS-type" evidence="3">
    <location>
        <begin position="215"/>
        <end position="312"/>
    </location>
</feature>
<dbReference type="PANTHER" id="PTHR43130">
    <property type="entry name" value="ARAC-FAMILY TRANSCRIPTIONAL REGULATOR"/>
    <property type="match status" value="1"/>
</dbReference>
<evidence type="ECO:0000259" key="3">
    <source>
        <dbReference type="PROSITE" id="PS01124"/>
    </source>
</evidence>
<keyword evidence="1" id="KW-0805">Transcription regulation</keyword>
<dbReference type="GO" id="GO:0043565">
    <property type="term" value="F:sequence-specific DNA binding"/>
    <property type="evidence" value="ECO:0007669"/>
    <property type="project" value="InterPro"/>
</dbReference>
<gene>
    <name evidence="4" type="ORF">FAP39_14980</name>
</gene>
<dbReference type="InterPro" id="IPR009057">
    <property type="entry name" value="Homeodomain-like_sf"/>
</dbReference>
<dbReference type="InterPro" id="IPR052158">
    <property type="entry name" value="INH-QAR"/>
</dbReference>
<evidence type="ECO:0000313" key="4">
    <source>
        <dbReference type="EMBL" id="TKZ17242.1"/>
    </source>
</evidence>
<dbReference type="CDD" id="cd03136">
    <property type="entry name" value="GATase1_AraC_ArgR_like"/>
    <property type="match status" value="1"/>
</dbReference>
<keyword evidence="2" id="KW-0804">Transcription</keyword>
<evidence type="ECO:0000256" key="1">
    <source>
        <dbReference type="ARBA" id="ARBA00023015"/>
    </source>
</evidence>
<name>A0A4U7MVS6_9RHOB</name>
<proteinExistence type="predicted"/>
<dbReference type="Gene3D" id="3.40.50.880">
    <property type="match status" value="1"/>
</dbReference>
<dbReference type="GO" id="GO:0003700">
    <property type="term" value="F:DNA-binding transcription factor activity"/>
    <property type="evidence" value="ECO:0007669"/>
    <property type="project" value="InterPro"/>
</dbReference>
<dbReference type="SMART" id="SM00342">
    <property type="entry name" value="HTH_ARAC"/>
    <property type="match status" value="1"/>
</dbReference>
<accession>A0A4U7MVS6</accession>
<comment type="caution">
    <text evidence="4">The sequence shown here is derived from an EMBL/GenBank/DDBJ whole genome shotgun (WGS) entry which is preliminary data.</text>
</comment>
<keyword evidence="5" id="KW-1185">Reference proteome</keyword>
<dbReference type="OrthoDB" id="9793400at2"/>
<protein>
    <submittedName>
        <fullName evidence="4">GlxA family transcriptional regulator</fullName>
    </submittedName>
</protein>
<dbReference type="Proteomes" id="UP000306575">
    <property type="component" value="Unassembled WGS sequence"/>
</dbReference>